<dbReference type="InterPro" id="IPR037119">
    <property type="entry name" value="Haem_oxidase_HugZ-like_sf"/>
</dbReference>
<evidence type="ECO:0008006" key="5">
    <source>
        <dbReference type="Google" id="ProtNLM"/>
    </source>
</evidence>
<dbReference type="InterPro" id="IPR019595">
    <property type="entry name" value="DUF2470"/>
</dbReference>
<feature type="domain" description="CREG-like beta-barrel" evidence="2">
    <location>
        <begin position="16"/>
        <end position="157"/>
    </location>
</feature>
<evidence type="ECO:0000259" key="2">
    <source>
        <dbReference type="Pfam" id="PF13883"/>
    </source>
</evidence>
<dbReference type="AlphaFoldDB" id="A0A7W6D910"/>
<accession>A0A7W6D910</accession>
<dbReference type="PANTHER" id="PTHR13343:SF17">
    <property type="entry name" value="CELLULAR REPRESSOR OF E1A-STIMULATED GENES, ISOFORM A"/>
    <property type="match status" value="1"/>
</dbReference>
<keyword evidence="4" id="KW-1185">Reference proteome</keyword>
<evidence type="ECO:0000313" key="4">
    <source>
        <dbReference type="Proteomes" id="UP000574761"/>
    </source>
</evidence>
<dbReference type="EMBL" id="JACIEE010000009">
    <property type="protein sequence ID" value="MBB3978938.1"/>
    <property type="molecule type" value="Genomic_DNA"/>
</dbReference>
<dbReference type="GO" id="GO:0005737">
    <property type="term" value="C:cytoplasm"/>
    <property type="evidence" value="ECO:0007669"/>
    <property type="project" value="UniProtKB-ARBA"/>
</dbReference>
<proteinExistence type="predicted"/>
<feature type="domain" description="DUF2470" evidence="1">
    <location>
        <begin position="180"/>
        <end position="247"/>
    </location>
</feature>
<dbReference type="InterPro" id="IPR055343">
    <property type="entry name" value="CREG_beta-barrel"/>
</dbReference>
<organism evidence="3 4">
    <name type="scientific">Mycoplana azooxidifex</name>
    <dbReference type="NCBI Taxonomy" id="1636188"/>
    <lineage>
        <taxon>Bacteria</taxon>
        <taxon>Pseudomonadati</taxon>
        <taxon>Pseudomonadota</taxon>
        <taxon>Alphaproteobacteria</taxon>
        <taxon>Hyphomicrobiales</taxon>
        <taxon>Rhizobiaceae</taxon>
        <taxon>Mycoplana</taxon>
    </lineage>
</organism>
<dbReference type="SUPFAM" id="SSF50475">
    <property type="entry name" value="FMN-binding split barrel"/>
    <property type="match status" value="1"/>
</dbReference>
<gene>
    <name evidence="3" type="ORF">GGQ64_004174</name>
</gene>
<comment type="caution">
    <text evidence="3">The sequence shown here is derived from an EMBL/GenBank/DDBJ whole genome shotgun (WGS) entry which is preliminary data.</text>
</comment>
<evidence type="ECO:0000313" key="3">
    <source>
        <dbReference type="EMBL" id="MBB3978938.1"/>
    </source>
</evidence>
<dbReference type="Pfam" id="PF10615">
    <property type="entry name" value="DUF2470"/>
    <property type="match status" value="1"/>
</dbReference>
<sequence length="257" mass="28114">MTGTNDDRPKVLRETDDEARRLARVLLRSARSASLAVLEPETGHPLASRVLTGLDIDGAPVILVSALSVHTRALRADTRSSLLAGEPGKGDPLAHPRLTVITMAQELQRDTKEHARLRDRFVRRHPKAKLYVDFPDFTFFRLVPQRANLNGGFGRAYVLSAGDLMIRSAVREALADRENAAIEHMNTDHAEAASVYANHYCGAKGNKWTISGIDAAGIDLSAGDELKRVEFAEELTDPAQLRTVLADLLHKARAGKA</sequence>
<dbReference type="Pfam" id="PF13883">
    <property type="entry name" value="CREG_beta-barrel"/>
    <property type="match status" value="1"/>
</dbReference>
<name>A0A7W6D910_9HYPH</name>
<dbReference type="Gene3D" id="3.20.180.10">
    <property type="entry name" value="PNP-oxidase-like"/>
    <property type="match status" value="1"/>
</dbReference>
<dbReference type="Gene3D" id="2.30.110.10">
    <property type="entry name" value="Electron Transport, Fmn-binding Protein, Chain A"/>
    <property type="match status" value="1"/>
</dbReference>
<dbReference type="RefSeq" id="WP_183807199.1">
    <property type="nucleotide sequence ID" value="NZ_JACIEE010000009.1"/>
</dbReference>
<evidence type="ECO:0000259" key="1">
    <source>
        <dbReference type="Pfam" id="PF10615"/>
    </source>
</evidence>
<dbReference type="InterPro" id="IPR012349">
    <property type="entry name" value="Split_barrel_FMN-bd"/>
</dbReference>
<dbReference type="Proteomes" id="UP000574761">
    <property type="component" value="Unassembled WGS sequence"/>
</dbReference>
<reference evidence="3 4" key="1">
    <citation type="submission" date="2020-08" db="EMBL/GenBank/DDBJ databases">
        <title>Genomic Encyclopedia of Type Strains, Phase IV (KMG-IV): sequencing the most valuable type-strain genomes for metagenomic binning, comparative biology and taxonomic classification.</title>
        <authorList>
            <person name="Goeker M."/>
        </authorList>
    </citation>
    <scope>NUCLEOTIDE SEQUENCE [LARGE SCALE GENOMIC DNA]</scope>
    <source>
        <strain evidence="3 4">DSM 100211</strain>
    </source>
</reference>
<dbReference type="PANTHER" id="PTHR13343">
    <property type="entry name" value="CREG1 PROTEIN"/>
    <property type="match status" value="1"/>
</dbReference>
<protein>
    <recommendedName>
        <fullName evidence="5">DUF2470 domain-containing protein</fullName>
    </recommendedName>
</protein>